<evidence type="ECO:0000256" key="3">
    <source>
        <dbReference type="ARBA" id="ARBA00022812"/>
    </source>
</evidence>
<dbReference type="GO" id="GO:0044178">
    <property type="term" value="C:host cell Golgi membrane"/>
    <property type="evidence" value="ECO:0007669"/>
    <property type="project" value="UniProtKB-SubCell"/>
</dbReference>
<dbReference type="PROSITE" id="PS51926">
    <property type="entry name" value="COV_E"/>
    <property type="match status" value="1"/>
</dbReference>
<evidence type="ECO:0000256" key="6">
    <source>
        <dbReference type="ARBA" id="ARBA00023136"/>
    </source>
</evidence>
<comment type="subcellular location">
    <subcellularLocation>
        <location evidence="7">Host Golgi apparatus membrane</location>
        <topology evidence="7">Single-pass type III membrane protein</topology>
    </subcellularLocation>
    <text evidence="7">The cytoplasmic tail functions as a Golgi complex-targeting signal.</text>
</comment>
<keyword evidence="4 7" id="KW-1043">Host membrane</keyword>
<keyword evidence="2 7" id="KW-0053">Apoptosis</keyword>
<comment type="function">
    <text evidence="7">Plays a central role in virus morphogenesis and assembly. Acts as a viroporin and self-assembles in host membranes forming pentameric protein-lipid pores that allow ion transport. Also plays a role in the induction of apoptosis.</text>
</comment>
<feature type="topological domain" description="Intravirion" evidence="7">
    <location>
        <begin position="37"/>
        <end position="75"/>
    </location>
</feature>
<dbReference type="InterPro" id="IPR043507">
    <property type="entry name" value="E_protein_aCoV"/>
</dbReference>
<keyword evidence="10" id="KW-1185">Reference proteome</keyword>
<keyword evidence="3 7" id="KW-1040">Host Golgi apparatus</keyword>
<sequence>MLLKLVDDSGLLINAILWVFLLIFVLILCITFIKLVQLCFTCHQLLSGAVYQPVHRAYVMYKDFMRIDPAPVFDV</sequence>
<keyword evidence="9" id="KW-0946">Virion</keyword>
<evidence type="ECO:0000313" key="10">
    <source>
        <dbReference type="Proteomes" id="UP000501039"/>
    </source>
</evidence>
<dbReference type="Pfam" id="PF02723">
    <property type="entry name" value="CoV_E"/>
    <property type="match status" value="1"/>
</dbReference>
<evidence type="ECO:0000256" key="2">
    <source>
        <dbReference type="ARBA" id="ARBA00022703"/>
    </source>
</evidence>
<keyword evidence="6 7" id="KW-0472">Membrane</keyword>
<comment type="subunit">
    <text evidence="7">Homopentamer. Interacts with membrane protein M in the budding compartment of the host cell, which is located between endoplasmic reticulum and the Golgi complex. Interacts with Nucleoprotein.</text>
</comment>
<dbReference type="EMBL" id="MH938449">
    <property type="protein sequence ID" value="AZF86126.1"/>
    <property type="molecule type" value="Genomic_RNA"/>
</dbReference>
<feature type="topological domain" description="Virion surface" evidence="7">
    <location>
        <begin position="1"/>
        <end position="15"/>
    </location>
</feature>
<evidence type="ECO:0000256" key="4">
    <source>
        <dbReference type="ARBA" id="ARBA00022870"/>
    </source>
</evidence>
<dbReference type="KEGG" id="vg:54124773"/>
<keyword evidence="9" id="KW-0261">Viral envelope protein</keyword>
<accession>A0A3G8EWE9</accession>
<dbReference type="Proteomes" id="UP000501039">
    <property type="component" value="Segment"/>
</dbReference>
<evidence type="ECO:0000256" key="7">
    <source>
        <dbReference type="HAMAP-Rule" id="MF_04205"/>
    </source>
</evidence>
<evidence type="ECO:0000313" key="9">
    <source>
        <dbReference type="EMBL" id="AZF86126.1"/>
    </source>
</evidence>
<evidence type="ECO:0000256" key="1">
    <source>
        <dbReference type="ARBA" id="ARBA00022692"/>
    </source>
</evidence>
<proteinExistence type="inferred from homology"/>
<reference evidence="9 10" key="1">
    <citation type="journal article" date="2018" name="Virus Res.">
        <title>Full genome characterization of two novel Alpha-coronavirus species from Italian bats.</title>
        <authorList>
            <person name="De Sabato L."/>
            <person name="Lelli D."/>
            <person name="Faccin F."/>
            <person name="Canziani S."/>
            <person name="Di Bartolo I."/>
            <person name="Vaccari G."/>
            <person name="Moreno A."/>
        </authorList>
    </citation>
    <scope>NUCLEOTIDE SEQUENCE [LARGE SCALE GENOMIC DNA]</scope>
    <source>
        <strain evidence="9 10">Bat-CoV/P.kuhlii/Italy/3398-19/2015</strain>
    </source>
</reference>
<name>A0A3G8EWE9_9ALPC</name>
<dbReference type="GO" id="GO:0016020">
    <property type="term" value="C:membrane"/>
    <property type="evidence" value="ECO:0007669"/>
    <property type="project" value="UniProtKB-UniRule"/>
</dbReference>
<dbReference type="HAMAP" id="MF_04205">
    <property type="entry name" value="ALPHA_CORONA_E"/>
    <property type="match status" value="1"/>
</dbReference>
<feature type="transmembrane region" description="Helical" evidence="8">
    <location>
        <begin position="12"/>
        <end position="33"/>
    </location>
</feature>
<protein>
    <recommendedName>
        <fullName evidence="7">Envelope small membrane protein</fullName>
        <shortName evidence="7">E protein</shortName>
        <shortName evidence="7">sM protein</shortName>
    </recommendedName>
</protein>
<dbReference type="GO" id="GO:0019031">
    <property type="term" value="C:viral envelope"/>
    <property type="evidence" value="ECO:0007669"/>
    <property type="project" value="UniProtKB-KW"/>
</dbReference>
<organism evidence="9 10">
    <name type="scientific">Alphacoronavirus Bat-CoV/P.kuhlii/Italy/3398-19/2015</name>
    <dbReference type="NCBI Taxonomy" id="2492658"/>
    <lineage>
        <taxon>Viruses</taxon>
        <taxon>Riboviria</taxon>
        <taxon>Orthornavirae</taxon>
        <taxon>Pisuviricota</taxon>
        <taxon>Pisoniviricetes</taxon>
        <taxon>Nidovirales</taxon>
        <taxon>Cornidovirineae</taxon>
        <taxon>Coronaviridae</taxon>
        <taxon>Orthocoronavirinae</taxon>
        <taxon>Alphacoronavirus</taxon>
        <taxon>Nyctacovirus</taxon>
        <taxon>Alphacoronavirus pipistrelli</taxon>
        <taxon>Pipistrellus kuhlii coronavirus 3398</taxon>
    </lineage>
</organism>
<evidence type="ECO:0000256" key="5">
    <source>
        <dbReference type="ARBA" id="ARBA00022989"/>
    </source>
</evidence>
<evidence type="ECO:0000256" key="8">
    <source>
        <dbReference type="SAM" id="Phobius"/>
    </source>
</evidence>
<dbReference type="GeneID" id="54124773"/>
<dbReference type="GO" id="GO:0140975">
    <property type="term" value="P:disruption of cellular anatomical structure in another organism"/>
    <property type="evidence" value="ECO:0007669"/>
    <property type="project" value="UniProtKB-UniRule"/>
</dbReference>
<dbReference type="GO" id="GO:0046760">
    <property type="term" value="P:viral budding from Golgi membrane"/>
    <property type="evidence" value="ECO:0007669"/>
    <property type="project" value="UniProtKB-UniRule"/>
</dbReference>
<comment type="similarity">
    <text evidence="7">Belongs to the alphacoronaviruses E protein family.</text>
</comment>
<dbReference type="InterPro" id="IPR003873">
    <property type="entry name" value="E_protein_CoV"/>
</dbReference>
<keyword evidence="5 7" id="KW-1133">Transmembrane helix</keyword>
<keyword evidence="1 7" id="KW-0812">Transmembrane</keyword>
<dbReference type="RefSeq" id="YP_009755892.1">
    <property type="nucleotide sequence ID" value="NC_046964.1"/>
</dbReference>
<gene>
    <name evidence="7 9" type="primary">E</name>
</gene>